<sequence length="571" mass="64273">MNFTNPLLSFIETYWIYLLIFAVYWQLIIILKKKGILERFNITSHGPLLMIRTTRGQDFLNWIAKIKSFWRLFADIGIILMIIGMLIMFIMIIIFDISTMISLHKETLPPPTELNKLKNLFLIPGINDFIPFVWGLIALIVTLVVHEFSHAILCRVEDIRVKSMGLILVLIPIGAFAEPDEDQLFEKQENAIEKIENELKQEKEPQQPIANRRQRVRILSAGVMANFVTAFIAFILFFIVIGSIAPVSNVLITEIEPGSPADIAGITNLTLIIKINDEPIENVSAFFDCMNSLTPGETVRMQIKKDSTMQEVVLQSDPELKDTISGVRFDEVISDTPAKSAGLIDGMIITRIDNTTISDMQAFFNFMTNTTPDQKIVIYALFANEDFNYTIILNENPTDEEKGFIGITGFSNVAICRPLGMYVGEYHAKELLSFLQMIPSLMTGIYGWIILLVLPFPNPFIGSFQGFSSTIMMFYEPIGLAAYFGKGVFWVANSLLWIMWMNFYVGLFNCLPMLPLDGGHVLRDSVHSILERLFGDGKRMGEIAGKVATGFAILMLASLVLMVIAPSLSQI</sequence>
<accession>A0AC61SCH5</accession>
<reference evidence="1" key="1">
    <citation type="submission" date="2018-09" db="EMBL/GenBank/DDBJ databases">
        <title>A genomic encyclopedia of anaerobic methanotrophic archaea.</title>
        <authorList>
            <person name="Skennerton C.T."/>
            <person name="Chadwick G.L."/>
            <person name="Laso-Perez R."/>
            <person name="Leu A.O."/>
            <person name="Speth D.R."/>
            <person name="Yu H."/>
            <person name="Morgan-Lang C."/>
            <person name="Hatzenpichler R."/>
            <person name="Goudeau D."/>
            <person name="Malmstrom R."/>
            <person name="Woyke T."/>
            <person name="Hallam S."/>
            <person name="Tyson G.W."/>
            <person name="Wegener G."/>
            <person name="Boetius A."/>
            <person name="Orphan V.J."/>
        </authorList>
    </citation>
    <scope>NUCLEOTIDE SEQUENCE</scope>
    <source>
        <strain evidence="1">CONS3730D10UFb2</strain>
    </source>
</reference>
<evidence type="ECO:0000313" key="2">
    <source>
        <dbReference type="Proteomes" id="UP000315423"/>
    </source>
</evidence>
<gene>
    <name evidence="1" type="ORF">C5S46_00985</name>
</gene>
<dbReference type="Proteomes" id="UP000315423">
    <property type="component" value="Unassembled WGS sequence"/>
</dbReference>
<organism evidence="1 2">
    <name type="scientific">Candidatus Methanomarinus sp</name>
    <dbReference type="NCBI Taxonomy" id="3386244"/>
    <lineage>
        <taxon>Archaea</taxon>
        <taxon>Methanobacteriati</taxon>
        <taxon>Methanobacteriota</taxon>
        <taxon>Stenosarchaea group</taxon>
        <taxon>Methanomicrobia</taxon>
        <taxon>Methanosarcinales</taxon>
        <taxon>ANME-2 cluster</taxon>
        <taxon>Candidatus Methanocomedenaceae</taxon>
        <taxon>Candidatus Methanomarinus</taxon>
    </lineage>
</organism>
<name>A0AC61SCH5_9EURY</name>
<dbReference type="EMBL" id="QYBA01000033">
    <property type="protein sequence ID" value="TKY92369.1"/>
    <property type="molecule type" value="Genomic_DNA"/>
</dbReference>
<proteinExistence type="predicted"/>
<protein>
    <submittedName>
        <fullName evidence="1">Peptidase</fullName>
    </submittedName>
</protein>
<evidence type="ECO:0000313" key="1">
    <source>
        <dbReference type="EMBL" id="TKY92369.1"/>
    </source>
</evidence>
<comment type="caution">
    <text evidence="1">The sequence shown here is derived from an EMBL/GenBank/DDBJ whole genome shotgun (WGS) entry which is preliminary data.</text>
</comment>